<keyword evidence="2 6" id="KW-0645">Protease</keyword>
<keyword evidence="4 6" id="KW-0378">Hydrolase</keyword>
<keyword evidence="9" id="KW-1185">Reference proteome</keyword>
<dbReference type="InterPro" id="IPR008256">
    <property type="entry name" value="Peptidase_S1B"/>
</dbReference>
<dbReference type="Proteomes" id="UP001160301">
    <property type="component" value="Unassembled WGS sequence"/>
</dbReference>
<evidence type="ECO:0000313" key="8">
    <source>
        <dbReference type="EMBL" id="MDI1430196.1"/>
    </source>
</evidence>
<protein>
    <recommendedName>
        <fullName evidence="6">Serine protease</fullName>
        <ecNumber evidence="6">3.4.21.-</ecNumber>
    </recommendedName>
</protein>
<dbReference type="Gene3D" id="2.40.10.10">
    <property type="entry name" value="Trypsin-like serine proteases"/>
    <property type="match status" value="2"/>
</dbReference>
<dbReference type="Pfam" id="PF19955">
    <property type="entry name" value="EAD1"/>
    <property type="match status" value="1"/>
</dbReference>
<organism evidence="8 9">
    <name type="scientific">Polyangium sorediatum</name>
    <dbReference type="NCBI Taxonomy" id="889274"/>
    <lineage>
        <taxon>Bacteria</taxon>
        <taxon>Pseudomonadati</taxon>
        <taxon>Myxococcota</taxon>
        <taxon>Polyangia</taxon>
        <taxon>Polyangiales</taxon>
        <taxon>Polyangiaceae</taxon>
        <taxon>Polyangium</taxon>
    </lineage>
</organism>
<dbReference type="PANTHER" id="PTHR36234">
    <property type="entry name" value="LYSYL ENDOPEPTIDASE"/>
    <property type="match status" value="1"/>
</dbReference>
<dbReference type="PANTHER" id="PTHR36234:SF5">
    <property type="entry name" value="LYSYL ENDOPEPTIDASE"/>
    <property type="match status" value="1"/>
</dbReference>
<sequence length="324" mass="36273">MKLDLRILREVLAWKYPTDDEARQFVRNVGLNPIRIKFHDRADLTWFSILEEASRQGEPRVRAILMHALEQYPEDEALQRLLRGDDVRSTAGQDIASLPWRGRGGQTLEKLLGKQSALVHVNFLEVGVRRAQAVARIQGADGSLGTGFLVTGDFLVTNHHVLPDRGAAAGARVHFNYQKTVDGHDAAVEELRLDPDACFVTSREDDCTIVKVLGSPSARWGAIELRTAEVRVDDRVNIIQHPGGDQKQLSFFHNHVVHVGHGRVQYLTDTLPGSSGAPVFDKDWRLVALHHSGGWITEPGSGDRFFRNEGIHVDRIIDVFRQAR</sequence>
<keyword evidence="5 6" id="KW-0720">Serine protease</keyword>
<comment type="caution">
    <text evidence="8">The sequence shown here is derived from an EMBL/GenBank/DDBJ whole genome shotgun (WGS) entry which is preliminary data.</text>
</comment>
<comment type="similarity">
    <text evidence="1 6">Belongs to the peptidase S1B family.</text>
</comment>
<feature type="domain" description="Effector-associated" evidence="7">
    <location>
        <begin position="5"/>
        <end position="82"/>
    </location>
</feature>
<dbReference type="Pfam" id="PF13365">
    <property type="entry name" value="Trypsin_2"/>
    <property type="match status" value="1"/>
</dbReference>
<evidence type="ECO:0000256" key="6">
    <source>
        <dbReference type="RuleBase" id="RU004296"/>
    </source>
</evidence>
<name>A0ABT6NPD6_9BACT</name>
<evidence type="ECO:0000313" key="9">
    <source>
        <dbReference type="Proteomes" id="UP001160301"/>
    </source>
</evidence>
<dbReference type="PRINTS" id="PR00839">
    <property type="entry name" value="V8PROTEASE"/>
</dbReference>
<reference evidence="8 9" key="1">
    <citation type="submission" date="2023-04" db="EMBL/GenBank/DDBJ databases">
        <title>The genome sequence of Polyangium sorediatum DSM14670.</title>
        <authorList>
            <person name="Zhang X."/>
        </authorList>
    </citation>
    <scope>NUCLEOTIDE SEQUENCE [LARGE SCALE GENOMIC DNA]</scope>
    <source>
        <strain evidence="8 9">DSM 14670</strain>
    </source>
</reference>
<dbReference type="InterPro" id="IPR045430">
    <property type="entry name" value="EAD1"/>
</dbReference>
<dbReference type="InterPro" id="IPR009003">
    <property type="entry name" value="Peptidase_S1_PA"/>
</dbReference>
<evidence type="ECO:0000256" key="3">
    <source>
        <dbReference type="ARBA" id="ARBA00022729"/>
    </source>
</evidence>
<dbReference type="SUPFAM" id="SSF50494">
    <property type="entry name" value="Trypsin-like serine proteases"/>
    <property type="match status" value="1"/>
</dbReference>
<evidence type="ECO:0000259" key="7">
    <source>
        <dbReference type="Pfam" id="PF19955"/>
    </source>
</evidence>
<dbReference type="InterPro" id="IPR043504">
    <property type="entry name" value="Peptidase_S1_PA_chymotrypsin"/>
</dbReference>
<dbReference type="EC" id="3.4.21.-" evidence="6"/>
<dbReference type="EMBL" id="JARZHI010000007">
    <property type="protein sequence ID" value="MDI1430196.1"/>
    <property type="molecule type" value="Genomic_DNA"/>
</dbReference>
<evidence type="ECO:0000256" key="5">
    <source>
        <dbReference type="ARBA" id="ARBA00022825"/>
    </source>
</evidence>
<evidence type="ECO:0000256" key="2">
    <source>
        <dbReference type="ARBA" id="ARBA00022670"/>
    </source>
</evidence>
<proteinExistence type="inferred from homology"/>
<evidence type="ECO:0000256" key="4">
    <source>
        <dbReference type="ARBA" id="ARBA00022801"/>
    </source>
</evidence>
<accession>A0ABT6NPD6</accession>
<dbReference type="RefSeq" id="WP_136969442.1">
    <property type="nucleotide sequence ID" value="NZ_JARZHI010000007.1"/>
</dbReference>
<evidence type="ECO:0000256" key="1">
    <source>
        <dbReference type="ARBA" id="ARBA00008764"/>
    </source>
</evidence>
<gene>
    <name evidence="8" type="ORF">QHF89_11840</name>
</gene>
<keyword evidence="3" id="KW-0732">Signal</keyword>